<organism evidence="7 8">
    <name type="scientific">Pseudomonas rhizophila</name>
    <dbReference type="NCBI Taxonomy" id="2045200"/>
    <lineage>
        <taxon>Bacteria</taxon>
        <taxon>Pseudomonadati</taxon>
        <taxon>Pseudomonadota</taxon>
        <taxon>Gammaproteobacteria</taxon>
        <taxon>Pseudomonadales</taxon>
        <taxon>Pseudomonadaceae</taxon>
        <taxon>Pseudomonas</taxon>
    </lineage>
</organism>
<dbReference type="InterPro" id="IPR058163">
    <property type="entry name" value="LysR-type_TF_proteobact-type"/>
</dbReference>
<dbReference type="SUPFAM" id="SSF46785">
    <property type="entry name" value="Winged helix' DNA-binding domain"/>
    <property type="match status" value="1"/>
</dbReference>
<evidence type="ECO:0000313" key="8">
    <source>
        <dbReference type="Proteomes" id="UP000241936"/>
    </source>
</evidence>
<evidence type="ECO:0000256" key="2">
    <source>
        <dbReference type="ARBA" id="ARBA00023015"/>
    </source>
</evidence>
<keyword evidence="4" id="KW-0804">Transcription</keyword>
<accession>A0ABM6UB56</accession>
<dbReference type="InterPro" id="IPR036388">
    <property type="entry name" value="WH-like_DNA-bd_sf"/>
</dbReference>
<keyword evidence="3" id="KW-0238">DNA-binding</keyword>
<dbReference type="InterPro" id="IPR005119">
    <property type="entry name" value="LysR_subst-bd"/>
</dbReference>
<dbReference type="PANTHER" id="PTHR30537">
    <property type="entry name" value="HTH-TYPE TRANSCRIPTIONAL REGULATOR"/>
    <property type="match status" value="1"/>
</dbReference>
<evidence type="ECO:0000256" key="4">
    <source>
        <dbReference type="ARBA" id="ARBA00023163"/>
    </source>
</evidence>
<dbReference type="PANTHER" id="PTHR30537:SF3">
    <property type="entry name" value="TRANSCRIPTIONAL REGULATORY PROTEIN"/>
    <property type="match status" value="1"/>
</dbReference>
<dbReference type="Pfam" id="PF00126">
    <property type="entry name" value="HTH_1"/>
    <property type="match status" value="1"/>
</dbReference>
<dbReference type="SUPFAM" id="SSF53850">
    <property type="entry name" value="Periplasmic binding protein-like II"/>
    <property type="match status" value="1"/>
</dbReference>
<sequence length="332" mass="37427">MSFIEPAGRQAVTEYRSPSRIAEPWLVQASGISPQVAQCFLVSARCGCFMQAARSLNVKATWLRKQLAQLEATLQRSLFSFQGSALTLSREGRQLQARLIAQVHESSVPHNDQPRVRLAVAESILHDILGRDLISLLRRNASVRLQIITLDSELALQAISADLVLWLSDSHALGPGPSFPTQSPERLARLDYVPHIAKRYSRPATRPECLDDLSDYMLVQWQPDGQVDSFAPWNALMEQRRAGVVQVQSYALMLEMIRCSACIGLLPQYMSGLDRGLIALPRVFEHPMQRQLWMAVGSHALDMPQVQMLVELIRHTLDERKEWFQVIQNDAL</sequence>
<name>A0ABM6UB56_9PSED</name>
<evidence type="ECO:0000256" key="3">
    <source>
        <dbReference type="ARBA" id="ARBA00023125"/>
    </source>
</evidence>
<reference evidence="7 8" key="1">
    <citation type="journal article" date="2018" name="Front. Microbiol.">
        <title>Pseudomonas rhizophila S211, a New Plant Growth-Promoting Rhizobacterium with Potential in Pesticide-Bioremediation.</title>
        <authorList>
            <person name="Hassen W."/>
            <person name="Neifar M."/>
            <person name="Cherif H."/>
            <person name="Najjari A."/>
            <person name="Chouchane H."/>
            <person name="Driouich R.C."/>
            <person name="Salah A."/>
            <person name="Naili F."/>
            <person name="Mosbah A."/>
            <person name="Souissi Y."/>
            <person name="Raddadi N."/>
            <person name="Ouzari H.I."/>
            <person name="Fava F."/>
            <person name="Cherif A."/>
        </authorList>
    </citation>
    <scope>NUCLEOTIDE SEQUENCE [LARGE SCALE GENOMIC DNA]</scope>
    <source>
        <strain evidence="7 8">S211</strain>
    </source>
</reference>
<comment type="similarity">
    <text evidence="1">Belongs to the LysR transcriptional regulatory family.</text>
</comment>
<evidence type="ECO:0000313" key="7">
    <source>
        <dbReference type="EMBL" id="AVU74645.1"/>
    </source>
</evidence>
<gene>
    <name evidence="7" type="ORF">CRX69_05290</name>
</gene>
<evidence type="ECO:0000256" key="1">
    <source>
        <dbReference type="ARBA" id="ARBA00009437"/>
    </source>
</evidence>
<dbReference type="EMBL" id="CP024081">
    <property type="protein sequence ID" value="AVU74645.1"/>
    <property type="molecule type" value="Genomic_DNA"/>
</dbReference>
<dbReference type="Gene3D" id="3.40.190.290">
    <property type="match status" value="1"/>
</dbReference>
<keyword evidence="8" id="KW-1185">Reference proteome</keyword>
<dbReference type="Gene3D" id="1.10.10.10">
    <property type="entry name" value="Winged helix-like DNA-binding domain superfamily/Winged helix DNA-binding domain"/>
    <property type="match status" value="1"/>
</dbReference>
<evidence type="ECO:0000259" key="5">
    <source>
        <dbReference type="Pfam" id="PF00126"/>
    </source>
</evidence>
<dbReference type="RefSeq" id="WP_047228952.1">
    <property type="nucleotide sequence ID" value="NZ_CP024081.1"/>
</dbReference>
<feature type="domain" description="LysR substrate-binding" evidence="6">
    <location>
        <begin position="112"/>
        <end position="316"/>
    </location>
</feature>
<protein>
    <submittedName>
        <fullName evidence="7">LysR family transcriptional regulator</fullName>
    </submittedName>
</protein>
<keyword evidence="2" id="KW-0805">Transcription regulation</keyword>
<feature type="domain" description="HTH lysR-type" evidence="5">
    <location>
        <begin position="38"/>
        <end position="93"/>
    </location>
</feature>
<dbReference type="InterPro" id="IPR036390">
    <property type="entry name" value="WH_DNA-bd_sf"/>
</dbReference>
<proteinExistence type="inferred from homology"/>
<dbReference type="Proteomes" id="UP000241936">
    <property type="component" value="Chromosome"/>
</dbReference>
<dbReference type="Pfam" id="PF03466">
    <property type="entry name" value="LysR_substrate"/>
    <property type="match status" value="1"/>
</dbReference>
<dbReference type="InterPro" id="IPR000847">
    <property type="entry name" value="LysR_HTH_N"/>
</dbReference>
<evidence type="ECO:0000259" key="6">
    <source>
        <dbReference type="Pfam" id="PF03466"/>
    </source>
</evidence>